<evidence type="ECO:0000313" key="4">
    <source>
        <dbReference type="Proteomes" id="UP001500542"/>
    </source>
</evidence>
<name>A0ABN1PUG7_9ACTN</name>
<dbReference type="SUPFAM" id="SSF53335">
    <property type="entry name" value="S-adenosyl-L-methionine-dependent methyltransferases"/>
    <property type="match status" value="1"/>
</dbReference>
<evidence type="ECO:0000259" key="2">
    <source>
        <dbReference type="Pfam" id="PF13649"/>
    </source>
</evidence>
<dbReference type="InterPro" id="IPR029063">
    <property type="entry name" value="SAM-dependent_MTases_sf"/>
</dbReference>
<evidence type="ECO:0000313" key="3">
    <source>
        <dbReference type="EMBL" id="GAA0933183.1"/>
    </source>
</evidence>
<proteinExistence type="predicted"/>
<keyword evidence="3" id="KW-0489">Methyltransferase</keyword>
<dbReference type="RefSeq" id="WP_343966898.1">
    <property type="nucleotide sequence ID" value="NZ_BAAAHK010000004.1"/>
</dbReference>
<dbReference type="Pfam" id="PF13649">
    <property type="entry name" value="Methyltransf_25"/>
    <property type="match status" value="1"/>
</dbReference>
<gene>
    <name evidence="3" type="ORF">GCM10009554_18160</name>
</gene>
<dbReference type="InterPro" id="IPR041698">
    <property type="entry name" value="Methyltransf_25"/>
</dbReference>
<keyword evidence="1" id="KW-0808">Transferase</keyword>
<dbReference type="EMBL" id="BAAAHK010000004">
    <property type="protein sequence ID" value="GAA0933183.1"/>
    <property type="molecule type" value="Genomic_DNA"/>
</dbReference>
<dbReference type="CDD" id="cd02440">
    <property type="entry name" value="AdoMet_MTases"/>
    <property type="match status" value="1"/>
</dbReference>
<dbReference type="PANTHER" id="PTHR43861">
    <property type="entry name" value="TRANS-ACONITATE 2-METHYLTRANSFERASE-RELATED"/>
    <property type="match status" value="1"/>
</dbReference>
<evidence type="ECO:0000256" key="1">
    <source>
        <dbReference type="ARBA" id="ARBA00022679"/>
    </source>
</evidence>
<reference evidence="3 4" key="1">
    <citation type="journal article" date="2019" name="Int. J. Syst. Evol. Microbiol.">
        <title>The Global Catalogue of Microorganisms (GCM) 10K type strain sequencing project: providing services to taxonomists for standard genome sequencing and annotation.</title>
        <authorList>
            <consortium name="The Broad Institute Genomics Platform"/>
            <consortium name="The Broad Institute Genome Sequencing Center for Infectious Disease"/>
            <person name="Wu L."/>
            <person name="Ma J."/>
        </authorList>
    </citation>
    <scope>NUCLEOTIDE SEQUENCE [LARGE SCALE GENOMIC DNA]</scope>
    <source>
        <strain evidence="3 4">JCM 10977</strain>
    </source>
</reference>
<organism evidence="3 4">
    <name type="scientific">Kribbella koreensis</name>
    <dbReference type="NCBI Taxonomy" id="57909"/>
    <lineage>
        <taxon>Bacteria</taxon>
        <taxon>Bacillati</taxon>
        <taxon>Actinomycetota</taxon>
        <taxon>Actinomycetes</taxon>
        <taxon>Propionibacteriales</taxon>
        <taxon>Kribbellaceae</taxon>
        <taxon>Kribbella</taxon>
    </lineage>
</organism>
<sequence length="242" mass="26478">MTVDPYGDERLVELYDEDNRPGADHEYFLKLADGATKVIDFGCGTGLLTRAFVQPGRVVLGVDPSATMLNYARRQPGAEDVTWIDGDAGAVLPAGDADLVVSSGNTMMHITADDFPWVLEALAAALKPGGVLSFESRNPAARAWEQWGPEATYSERDTPAGHLKEWMEVTEVGNGRVVFDAHNVFEDGVDTVYTTTLYFRTVDELRAGLEKAGFGDVEVYGGWHEQQLTDDSRLFVVRATKS</sequence>
<feature type="domain" description="Methyltransferase" evidence="2">
    <location>
        <begin position="38"/>
        <end position="130"/>
    </location>
</feature>
<dbReference type="GO" id="GO:0032259">
    <property type="term" value="P:methylation"/>
    <property type="evidence" value="ECO:0007669"/>
    <property type="project" value="UniProtKB-KW"/>
</dbReference>
<protein>
    <submittedName>
        <fullName evidence="3">Class I SAM-dependent methyltransferase</fullName>
    </submittedName>
</protein>
<comment type="caution">
    <text evidence="3">The sequence shown here is derived from an EMBL/GenBank/DDBJ whole genome shotgun (WGS) entry which is preliminary data.</text>
</comment>
<accession>A0ABN1PUG7</accession>
<dbReference type="Gene3D" id="3.40.50.150">
    <property type="entry name" value="Vaccinia Virus protein VP39"/>
    <property type="match status" value="1"/>
</dbReference>
<keyword evidence="4" id="KW-1185">Reference proteome</keyword>
<dbReference type="Proteomes" id="UP001500542">
    <property type="component" value="Unassembled WGS sequence"/>
</dbReference>
<dbReference type="GO" id="GO:0008168">
    <property type="term" value="F:methyltransferase activity"/>
    <property type="evidence" value="ECO:0007669"/>
    <property type="project" value="UniProtKB-KW"/>
</dbReference>